<comment type="function">
    <text evidence="7">Catalyzes the NADPH-dependent reduction of L-glutamate 5-phosphate into L-glutamate 5-semialdehyde and phosphate. The product spontaneously undergoes cyclization to form 1-pyrroline-5-carboxylate.</text>
</comment>
<dbReference type="PIRSF" id="PIRSF000151">
    <property type="entry name" value="GPR"/>
    <property type="match status" value="1"/>
</dbReference>
<evidence type="ECO:0000256" key="3">
    <source>
        <dbReference type="ARBA" id="ARBA00022650"/>
    </source>
</evidence>
<dbReference type="InterPro" id="IPR020593">
    <property type="entry name" value="G-glutamylP_reductase_CS"/>
</dbReference>
<dbReference type="Gene3D" id="3.40.605.10">
    <property type="entry name" value="Aldehyde Dehydrogenase, Chain A, domain 1"/>
    <property type="match status" value="1"/>
</dbReference>
<keyword evidence="3 7" id="KW-0641">Proline biosynthesis</keyword>
<evidence type="ECO:0000256" key="2">
    <source>
        <dbReference type="ARBA" id="ARBA00022605"/>
    </source>
</evidence>
<accession>A0A7K1SCN1</accession>
<protein>
    <recommendedName>
        <fullName evidence="7">Gamma-glutamyl phosphate reductase</fullName>
        <shortName evidence="7">GPR</shortName>
        <ecNumber evidence="7">1.2.1.41</ecNumber>
    </recommendedName>
    <alternativeName>
        <fullName evidence="7">Glutamate-5-semialdehyde dehydrogenase</fullName>
    </alternativeName>
    <alternativeName>
        <fullName evidence="7">Glutamyl-gamma-semialdehyde dehydrogenase</fullName>
        <shortName evidence="7">GSA dehydrogenase</shortName>
    </alternativeName>
</protein>
<gene>
    <name evidence="7" type="primary">proA</name>
    <name evidence="9" type="ORF">GO755_16110</name>
</gene>
<keyword evidence="7" id="KW-0963">Cytoplasm</keyword>
<dbReference type="RefSeq" id="WP_157586192.1">
    <property type="nucleotide sequence ID" value="NZ_WPIN01000005.1"/>
</dbReference>
<evidence type="ECO:0000259" key="8">
    <source>
        <dbReference type="Pfam" id="PF00171"/>
    </source>
</evidence>
<dbReference type="AlphaFoldDB" id="A0A7K1SCN1"/>
<evidence type="ECO:0000256" key="4">
    <source>
        <dbReference type="ARBA" id="ARBA00022857"/>
    </source>
</evidence>
<dbReference type="FunFam" id="3.40.309.10:FF:000006">
    <property type="entry name" value="Gamma-glutamyl phosphate reductase"/>
    <property type="match status" value="1"/>
</dbReference>
<name>A0A7K1SCN1_9BACT</name>
<evidence type="ECO:0000313" key="9">
    <source>
        <dbReference type="EMBL" id="MVM31572.1"/>
    </source>
</evidence>
<evidence type="ECO:0000256" key="6">
    <source>
        <dbReference type="ARBA" id="ARBA00049024"/>
    </source>
</evidence>
<dbReference type="Gene3D" id="3.40.309.10">
    <property type="entry name" value="Aldehyde Dehydrogenase, Chain A, domain 2"/>
    <property type="match status" value="1"/>
</dbReference>
<evidence type="ECO:0000256" key="5">
    <source>
        <dbReference type="ARBA" id="ARBA00023002"/>
    </source>
</evidence>
<dbReference type="GO" id="GO:0050661">
    <property type="term" value="F:NADP binding"/>
    <property type="evidence" value="ECO:0007669"/>
    <property type="project" value="InterPro"/>
</dbReference>
<dbReference type="InterPro" id="IPR016161">
    <property type="entry name" value="Ald_DH/histidinol_DH"/>
</dbReference>
<comment type="subcellular location">
    <subcellularLocation>
        <location evidence="7">Cytoplasm</location>
    </subcellularLocation>
</comment>
<comment type="similarity">
    <text evidence="7">Belongs to the gamma-glutamyl phosphate reductase family.</text>
</comment>
<comment type="caution">
    <text evidence="9">The sequence shown here is derived from an EMBL/GenBank/DDBJ whole genome shotgun (WGS) entry which is preliminary data.</text>
</comment>
<dbReference type="HAMAP" id="MF_00412">
    <property type="entry name" value="ProA"/>
    <property type="match status" value="1"/>
</dbReference>
<dbReference type="Pfam" id="PF00171">
    <property type="entry name" value="Aldedh"/>
    <property type="match status" value="1"/>
</dbReference>
<dbReference type="EMBL" id="WPIN01000005">
    <property type="protein sequence ID" value="MVM31572.1"/>
    <property type="molecule type" value="Genomic_DNA"/>
</dbReference>
<dbReference type="SUPFAM" id="SSF53720">
    <property type="entry name" value="ALDH-like"/>
    <property type="match status" value="1"/>
</dbReference>
<comment type="catalytic activity">
    <reaction evidence="6 7">
        <text>L-glutamate 5-semialdehyde + phosphate + NADP(+) = L-glutamyl 5-phosphate + NADPH + H(+)</text>
        <dbReference type="Rhea" id="RHEA:19541"/>
        <dbReference type="ChEBI" id="CHEBI:15378"/>
        <dbReference type="ChEBI" id="CHEBI:43474"/>
        <dbReference type="ChEBI" id="CHEBI:57783"/>
        <dbReference type="ChEBI" id="CHEBI:58066"/>
        <dbReference type="ChEBI" id="CHEBI:58274"/>
        <dbReference type="ChEBI" id="CHEBI:58349"/>
        <dbReference type="EC" id="1.2.1.41"/>
    </reaction>
</comment>
<proteinExistence type="inferred from homology"/>
<keyword evidence="4 7" id="KW-0521">NADP</keyword>
<dbReference type="GO" id="GO:0005737">
    <property type="term" value="C:cytoplasm"/>
    <property type="evidence" value="ECO:0007669"/>
    <property type="project" value="UniProtKB-SubCell"/>
</dbReference>
<feature type="domain" description="Aldehyde dehydrogenase" evidence="8">
    <location>
        <begin position="8"/>
        <end position="280"/>
    </location>
</feature>
<dbReference type="PANTHER" id="PTHR11063:SF8">
    <property type="entry name" value="DELTA-1-PYRROLINE-5-CARBOXYLATE SYNTHASE"/>
    <property type="match status" value="1"/>
</dbReference>
<dbReference type="InterPro" id="IPR015590">
    <property type="entry name" value="Aldehyde_DH_dom"/>
</dbReference>
<comment type="pathway">
    <text evidence="1 7">Amino-acid biosynthesis; L-proline biosynthesis; L-glutamate 5-semialdehyde from L-glutamate: step 2/2.</text>
</comment>
<dbReference type="Proteomes" id="UP000436006">
    <property type="component" value="Unassembled WGS sequence"/>
</dbReference>
<dbReference type="GO" id="GO:0004350">
    <property type="term" value="F:glutamate-5-semialdehyde dehydrogenase activity"/>
    <property type="evidence" value="ECO:0007669"/>
    <property type="project" value="UniProtKB-UniRule"/>
</dbReference>
<dbReference type="InterPro" id="IPR016163">
    <property type="entry name" value="Ald_DH_C"/>
</dbReference>
<dbReference type="NCBIfam" id="NF001221">
    <property type="entry name" value="PRK00197.1"/>
    <property type="match status" value="1"/>
</dbReference>
<dbReference type="PANTHER" id="PTHR11063">
    <property type="entry name" value="GLUTAMATE SEMIALDEHYDE DEHYDROGENASE"/>
    <property type="match status" value="1"/>
</dbReference>
<dbReference type="InterPro" id="IPR012134">
    <property type="entry name" value="Glu-5-SA_DH"/>
</dbReference>
<dbReference type="CDD" id="cd07079">
    <property type="entry name" value="ALDH_F18-19_ProA-GPR"/>
    <property type="match status" value="1"/>
</dbReference>
<keyword evidence="5 7" id="KW-0560">Oxidoreductase</keyword>
<evidence type="ECO:0000256" key="7">
    <source>
        <dbReference type="HAMAP-Rule" id="MF_00412"/>
    </source>
</evidence>
<evidence type="ECO:0000313" key="10">
    <source>
        <dbReference type="Proteomes" id="UP000436006"/>
    </source>
</evidence>
<sequence length="416" mass="45201">MTPITPLLQATQQAAAAVRRLSPAEKTDLLNRLADVLADHVAGIVAENQKDLDRMSESDPKYDRLKLTETRIADLSKSLREVAVLPDPAGEVILERTIEQGLKLKKIAVPLGVVGVIYEARPNVTVDVASLCLRSGNACVLKGGKEADFSNRYLIGLIQGVLVEFGVPKAAVTLLPPDRAVVNELLTATRYVDIIIPRGSESLIQFVRKNSLVPTIETGAGVCHAYVEQTADLAKAAAIVVNARVSRPSVCNSLDCVLVDEAIAERFLSMLTADFNKWNVVVFADEPSFAILKKAGYTSLQHAQPEDFGREFLDYKCAVKVVADLDEALSHIQAYSSRHSEAIISQNQELIDQFLREVDAAAVYANASTRFTDGGVFGLGAEIGISTQKLHARGPFALEKLVTEKWIVVGDGQVRW</sequence>
<dbReference type="UniPathway" id="UPA00098">
    <property type="reaction ID" value="UER00360"/>
</dbReference>
<keyword evidence="2 7" id="KW-0028">Amino-acid biosynthesis</keyword>
<dbReference type="GO" id="GO:0055129">
    <property type="term" value="P:L-proline biosynthetic process"/>
    <property type="evidence" value="ECO:0007669"/>
    <property type="project" value="UniProtKB-UniRule"/>
</dbReference>
<organism evidence="9 10">
    <name type="scientific">Spirosoma arboris</name>
    <dbReference type="NCBI Taxonomy" id="2682092"/>
    <lineage>
        <taxon>Bacteria</taxon>
        <taxon>Pseudomonadati</taxon>
        <taxon>Bacteroidota</taxon>
        <taxon>Cytophagia</taxon>
        <taxon>Cytophagales</taxon>
        <taxon>Cytophagaceae</taxon>
        <taxon>Spirosoma</taxon>
    </lineage>
</organism>
<keyword evidence="10" id="KW-1185">Reference proteome</keyword>
<evidence type="ECO:0000256" key="1">
    <source>
        <dbReference type="ARBA" id="ARBA00004985"/>
    </source>
</evidence>
<dbReference type="EC" id="1.2.1.41" evidence="7"/>
<dbReference type="NCBIfam" id="TIGR00407">
    <property type="entry name" value="proA"/>
    <property type="match status" value="1"/>
</dbReference>
<dbReference type="InterPro" id="IPR000965">
    <property type="entry name" value="GPR_dom"/>
</dbReference>
<dbReference type="InterPro" id="IPR016162">
    <property type="entry name" value="Ald_DH_N"/>
</dbReference>
<reference evidence="9 10" key="1">
    <citation type="submission" date="2019-12" db="EMBL/GenBank/DDBJ databases">
        <title>Spirosoma sp. HMF4905 genome sequencing and assembly.</title>
        <authorList>
            <person name="Kang H."/>
            <person name="Cha I."/>
            <person name="Kim H."/>
            <person name="Joh K."/>
        </authorList>
    </citation>
    <scope>NUCLEOTIDE SEQUENCE [LARGE SCALE GENOMIC DNA]</scope>
    <source>
        <strain evidence="9 10">HMF4905</strain>
    </source>
</reference>
<dbReference type="PROSITE" id="PS01223">
    <property type="entry name" value="PROA"/>
    <property type="match status" value="1"/>
</dbReference>